<reference evidence="3" key="1">
    <citation type="submission" date="2016-10" db="EMBL/GenBank/DDBJ databases">
        <authorList>
            <person name="Varghese N."/>
            <person name="Submissions S."/>
        </authorList>
    </citation>
    <scope>NUCLEOTIDE SEQUENCE [LARGE SCALE GENOMIC DNA]</scope>
    <source>
        <strain evidence="3">CGMCC 4.3506</strain>
    </source>
</reference>
<dbReference type="OrthoDB" id="5187452at2"/>
<dbReference type="EMBL" id="FNCC01000006">
    <property type="protein sequence ID" value="SDG21666.1"/>
    <property type="molecule type" value="Genomic_DNA"/>
</dbReference>
<feature type="coiled-coil region" evidence="1">
    <location>
        <begin position="9"/>
        <end position="36"/>
    </location>
</feature>
<dbReference type="RefSeq" id="WP_090049831.1">
    <property type="nucleotide sequence ID" value="NZ_FNCC01000006.1"/>
</dbReference>
<accession>A0A1G7SF34</accession>
<evidence type="ECO:0000256" key="1">
    <source>
        <dbReference type="SAM" id="Coils"/>
    </source>
</evidence>
<sequence>MIDSSSPKNEETLRRLAQLQKQLDAAEAALSEGGHRGIRETVLDDVREALRIAEEVVDQNPAGERADEVVREELFLARNQIHAANELGGVTAEEPPGMSYRNLAGRIEHRIEALDGGRRLVASPTASEETPHHFPGGQVRGRLVPRGWYSHDWWRDIEREWRWRRVETAAAGVGGVVVGSLAYAFYRHIATDHASSGRPLEEWLQGVGGAGHLPADITRIYDAYVDGSPVGGDAQDPSGLGFDSNF</sequence>
<gene>
    <name evidence="2" type="ORF">SAMN05216553_106223</name>
</gene>
<organism evidence="2 3">
    <name type="scientific">Lentzea fradiae</name>
    <dbReference type="NCBI Taxonomy" id="200378"/>
    <lineage>
        <taxon>Bacteria</taxon>
        <taxon>Bacillati</taxon>
        <taxon>Actinomycetota</taxon>
        <taxon>Actinomycetes</taxon>
        <taxon>Pseudonocardiales</taxon>
        <taxon>Pseudonocardiaceae</taxon>
        <taxon>Lentzea</taxon>
    </lineage>
</organism>
<evidence type="ECO:0000313" key="2">
    <source>
        <dbReference type="EMBL" id="SDG21666.1"/>
    </source>
</evidence>
<proteinExistence type="predicted"/>
<keyword evidence="1" id="KW-0175">Coiled coil</keyword>
<dbReference type="Proteomes" id="UP000199623">
    <property type="component" value="Unassembled WGS sequence"/>
</dbReference>
<evidence type="ECO:0000313" key="3">
    <source>
        <dbReference type="Proteomes" id="UP000199623"/>
    </source>
</evidence>
<name>A0A1G7SF34_9PSEU</name>
<dbReference type="AlphaFoldDB" id="A0A1G7SF34"/>
<keyword evidence="3" id="KW-1185">Reference proteome</keyword>
<dbReference type="STRING" id="200378.SAMN05216553_106223"/>
<protein>
    <submittedName>
        <fullName evidence="2">Uncharacterized protein</fullName>
    </submittedName>
</protein>